<proteinExistence type="predicted"/>
<dbReference type="AlphaFoldDB" id="A0A6M1UAM9"/>
<sequence>MNGLINRAIQCFLRDGWGAAAWQDAARASGVPARGFEPMLTYPPEVTERLLQVAADRLNRDRDCLLEDLGTYLVSHPSRAAVRRLLRFGGTDFPDFLQSLEDLPARARLALPDLVLPAMRVTVLGDQRFVLRIGDGFPGAGAVARGLLRAMADDYGALALLEAGPEGSAGAAEVTIRLLDPAHAEGRSFTLGARE</sequence>
<dbReference type="GO" id="GO:0008074">
    <property type="term" value="C:guanylate cyclase complex, soluble"/>
    <property type="evidence" value="ECO:0007669"/>
    <property type="project" value="TreeGrafter"/>
</dbReference>
<dbReference type="GO" id="GO:0004383">
    <property type="term" value="F:guanylate cyclase activity"/>
    <property type="evidence" value="ECO:0007669"/>
    <property type="project" value="TreeGrafter"/>
</dbReference>
<dbReference type="EMBL" id="JAALFE010000027">
    <property type="protein sequence ID" value="NGQ92963.1"/>
    <property type="molecule type" value="Genomic_DNA"/>
</dbReference>
<dbReference type="GO" id="GO:0070482">
    <property type="term" value="P:response to oxygen levels"/>
    <property type="evidence" value="ECO:0007669"/>
    <property type="project" value="TreeGrafter"/>
</dbReference>
<name>A0A6M1UAM9_9RHOB</name>
<gene>
    <name evidence="2" type="ORF">G5V65_18890</name>
</gene>
<dbReference type="Pfam" id="PF07700">
    <property type="entry name" value="HNOB"/>
    <property type="match status" value="1"/>
</dbReference>
<dbReference type="InterPro" id="IPR024096">
    <property type="entry name" value="NO_sig/Golgi_transp_ligand-bd"/>
</dbReference>
<keyword evidence="3" id="KW-1185">Reference proteome</keyword>
<protein>
    <submittedName>
        <fullName evidence="2">Heme NO-binding protein</fullName>
    </submittedName>
</protein>
<dbReference type="InterPro" id="IPR038158">
    <property type="entry name" value="H-NOX_domain_sf"/>
</dbReference>
<evidence type="ECO:0000313" key="3">
    <source>
        <dbReference type="Proteomes" id="UP000474758"/>
    </source>
</evidence>
<accession>A0A6M1UAM9</accession>
<dbReference type="PANTHER" id="PTHR45655">
    <property type="entry name" value="GUANYLATE CYCLASE SOLUBLE SUBUNIT BETA-2"/>
    <property type="match status" value="1"/>
</dbReference>
<dbReference type="PANTHER" id="PTHR45655:SF13">
    <property type="entry name" value="SOLUBLE GUANYLATE CYCLASE GCY-32-RELATED"/>
    <property type="match status" value="1"/>
</dbReference>
<dbReference type="RefSeq" id="WP_165053338.1">
    <property type="nucleotide sequence ID" value="NZ_JAALFE010000027.1"/>
</dbReference>
<dbReference type="Gene3D" id="3.90.1520.10">
    <property type="entry name" value="H-NOX domain"/>
    <property type="match status" value="1"/>
</dbReference>
<dbReference type="Proteomes" id="UP000474758">
    <property type="component" value="Unassembled WGS sequence"/>
</dbReference>
<evidence type="ECO:0000259" key="1">
    <source>
        <dbReference type="Pfam" id="PF07700"/>
    </source>
</evidence>
<evidence type="ECO:0000313" key="2">
    <source>
        <dbReference type="EMBL" id="NGQ92963.1"/>
    </source>
</evidence>
<dbReference type="GO" id="GO:0020037">
    <property type="term" value="F:heme binding"/>
    <property type="evidence" value="ECO:0007669"/>
    <property type="project" value="InterPro"/>
</dbReference>
<dbReference type="SUPFAM" id="SSF111126">
    <property type="entry name" value="Ligand-binding domain in the NO signalling and Golgi transport"/>
    <property type="match status" value="1"/>
</dbReference>
<reference evidence="2 3" key="1">
    <citation type="submission" date="2020-02" db="EMBL/GenBank/DDBJ databases">
        <title>Rhodobacter translucens sp. nov., a novel bacterium isolated from activated sludge.</title>
        <authorList>
            <person name="Liu J."/>
        </authorList>
    </citation>
    <scope>NUCLEOTIDE SEQUENCE [LARGE SCALE GENOMIC DNA]</scope>
    <source>
        <strain evidence="2 3">HX-7-19</strain>
    </source>
</reference>
<dbReference type="GO" id="GO:0019934">
    <property type="term" value="P:cGMP-mediated signaling"/>
    <property type="evidence" value="ECO:0007669"/>
    <property type="project" value="TreeGrafter"/>
</dbReference>
<dbReference type="InterPro" id="IPR011644">
    <property type="entry name" value="Heme_NO-bd"/>
</dbReference>
<comment type="caution">
    <text evidence="2">The sequence shown here is derived from an EMBL/GenBank/DDBJ whole genome shotgun (WGS) entry which is preliminary data.</text>
</comment>
<feature type="domain" description="Heme NO-binding" evidence="1">
    <location>
        <begin position="3"/>
        <end position="148"/>
    </location>
</feature>
<organism evidence="2 3">
    <name type="scientific">Paragemmobacter kunshanensis</name>
    <dbReference type="NCBI Taxonomy" id="2583234"/>
    <lineage>
        <taxon>Bacteria</taxon>
        <taxon>Pseudomonadati</taxon>
        <taxon>Pseudomonadota</taxon>
        <taxon>Alphaproteobacteria</taxon>
        <taxon>Rhodobacterales</taxon>
        <taxon>Paracoccaceae</taxon>
        <taxon>Paragemmobacter</taxon>
    </lineage>
</organism>